<protein>
    <submittedName>
        <fullName evidence="7">Zinc-binding dehydrogenase</fullName>
    </submittedName>
</protein>
<keyword evidence="2 5" id="KW-0479">Metal-binding</keyword>
<dbReference type="InterPro" id="IPR013154">
    <property type="entry name" value="ADH-like_N"/>
</dbReference>
<evidence type="ECO:0000256" key="2">
    <source>
        <dbReference type="ARBA" id="ARBA00022723"/>
    </source>
</evidence>
<evidence type="ECO:0000256" key="4">
    <source>
        <dbReference type="ARBA" id="ARBA00023002"/>
    </source>
</evidence>
<dbReference type="Pfam" id="PF00107">
    <property type="entry name" value="ADH_zinc_N"/>
    <property type="match status" value="1"/>
</dbReference>
<dbReference type="PANTHER" id="PTHR43401">
    <property type="entry name" value="L-THREONINE 3-DEHYDROGENASE"/>
    <property type="match status" value="1"/>
</dbReference>
<dbReference type="PANTHER" id="PTHR43401:SF4">
    <property type="entry name" value="D-ARABINOSE 1-DEHYDROGENASE (NADP(+))"/>
    <property type="match status" value="1"/>
</dbReference>
<dbReference type="InterPro" id="IPR020843">
    <property type="entry name" value="ER"/>
</dbReference>
<dbReference type="SUPFAM" id="SSF50129">
    <property type="entry name" value="GroES-like"/>
    <property type="match status" value="1"/>
</dbReference>
<sequence length="316" mass="32985">MMKSWRFTGTNEPLQLAELPEPTAGPGQVVVDVKAAGICHTDVGILTDPGWMTMLAQVPVTLGHEDAGVISQVGEGVDDFQVGDRVAICPTTPAGCPGSSFDGGFGPKIVVGTQALVRIPDEVDFVNGAAATDAGMTSYAAVVRRGGVKAGDRVGIIGLGGLGQIGARVAHLLGAEVHVAEIKEDIWPLAKELGAVDARQSITDYPKGFFDVIVDFAGFGDTTADAVDVIRLGGVVVLVGMGRLETTIDAKSLIVNQCDLRGSNGGTPDDIRGVYELMRTGKLTPVTTTVSFDEVPEAIERLERGDVVGRLVISYE</sequence>
<evidence type="ECO:0000313" key="7">
    <source>
        <dbReference type="EMBL" id="MDW7547210.1"/>
    </source>
</evidence>
<dbReference type="AlphaFoldDB" id="A0AAW9CID6"/>
<evidence type="ECO:0000313" key="8">
    <source>
        <dbReference type="Proteomes" id="UP001272183"/>
    </source>
</evidence>
<dbReference type="EMBL" id="JAWUDL010000031">
    <property type="protein sequence ID" value="MDW7547210.1"/>
    <property type="molecule type" value="Genomic_DNA"/>
</dbReference>
<dbReference type="Gene3D" id="3.40.50.720">
    <property type="entry name" value="NAD(P)-binding Rossmann-like Domain"/>
    <property type="match status" value="1"/>
</dbReference>
<dbReference type="PROSITE" id="PS00059">
    <property type="entry name" value="ADH_ZINC"/>
    <property type="match status" value="1"/>
</dbReference>
<name>A0AAW9CID6_BIFLN</name>
<dbReference type="InterPro" id="IPR013149">
    <property type="entry name" value="ADH-like_C"/>
</dbReference>
<dbReference type="InterPro" id="IPR011032">
    <property type="entry name" value="GroES-like_sf"/>
</dbReference>
<evidence type="ECO:0000259" key="6">
    <source>
        <dbReference type="SMART" id="SM00829"/>
    </source>
</evidence>
<dbReference type="SMART" id="SM00829">
    <property type="entry name" value="PKS_ER"/>
    <property type="match status" value="1"/>
</dbReference>
<reference evidence="7" key="1">
    <citation type="submission" date="2023-10" db="EMBL/GenBank/DDBJ databases">
        <title>Supernatant from a Refined Defined Microbial Community Protects Mice from Clostridioides difficile Infection.</title>
        <authorList>
            <person name="Douchant K."/>
            <person name="He S.-M."/>
            <person name="Noordhof C."/>
            <person name="Greenlaw J."/>
            <person name="Schroeter K."/>
            <person name="Vancuren S.J."/>
            <person name="Sjaarda C."/>
            <person name="Allen-Vercoe E."/>
            <person name="Gloor G.B."/>
            <person name="Vanner S.J."/>
            <person name="Petrof E.O."/>
            <person name="Sheth P.M."/>
            <person name="Guzman M."/>
        </authorList>
    </citation>
    <scope>NUCLEOTIDE SEQUENCE</scope>
    <source>
        <strain evidence="7">16-6-I_4_FM</strain>
    </source>
</reference>
<comment type="cofactor">
    <cofactor evidence="1 5">
        <name>Zn(2+)</name>
        <dbReference type="ChEBI" id="CHEBI:29105"/>
    </cofactor>
</comment>
<dbReference type="InterPro" id="IPR036291">
    <property type="entry name" value="NAD(P)-bd_dom_sf"/>
</dbReference>
<comment type="caution">
    <text evidence="7">The sequence shown here is derived from an EMBL/GenBank/DDBJ whole genome shotgun (WGS) entry which is preliminary data.</text>
</comment>
<dbReference type="Gene3D" id="3.90.180.10">
    <property type="entry name" value="Medium-chain alcohol dehydrogenases, catalytic domain"/>
    <property type="match status" value="2"/>
</dbReference>
<dbReference type="Pfam" id="PF08240">
    <property type="entry name" value="ADH_N"/>
    <property type="match status" value="1"/>
</dbReference>
<proteinExistence type="inferred from homology"/>
<dbReference type="CDD" id="cd08254">
    <property type="entry name" value="hydroxyacyl_CoA_DH"/>
    <property type="match status" value="1"/>
</dbReference>
<evidence type="ECO:0000256" key="1">
    <source>
        <dbReference type="ARBA" id="ARBA00001947"/>
    </source>
</evidence>
<evidence type="ECO:0000256" key="5">
    <source>
        <dbReference type="RuleBase" id="RU361277"/>
    </source>
</evidence>
<organism evidence="7 8">
    <name type="scientific">Bifidobacterium longum</name>
    <dbReference type="NCBI Taxonomy" id="216816"/>
    <lineage>
        <taxon>Bacteria</taxon>
        <taxon>Bacillati</taxon>
        <taxon>Actinomycetota</taxon>
        <taxon>Actinomycetes</taxon>
        <taxon>Bifidobacteriales</taxon>
        <taxon>Bifidobacteriaceae</taxon>
        <taxon>Bifidobacterium</taxon>
    </lineage>
</organism>
<evidence type="ECO:0000256" key="3">
    <source>
        <dbReference type="ARBA" id="ARBA00022833"/>
    </source>
</evidence>
<gene>
    <name evidence="7" type="ORF">SCX10_10420</name>
</gene>
<comment type="similarity">
    <text evidence="5">Belongs to the zinc-containing alcohol dehydrogenase family.</text>
</comment>
<dbReference type="GO" id="GO:0008270">
    <property type="term" value="F:zinc ion binding"/>
    <property type="evidence" value="ECO:0007669"/>
    <property type="project" value="InterPro"/>
</dbReference>
<dbReference type="InterPro" id="IPR002328">
    <property type="entry name" value="ADH_Zn_CS"/>
</dbReference>
<feature type="domain" description="Enoyl reductase (ER)" evidence="6">
    <location>
        <begin position="9"/>
        <end position="313"/>
    </location>
</feature>
<dbReference type="InterPro" id="IPR050129">
    <property type="entry name" value="Zn_alcohol_dh"/>
</dbReference>
<dbReference type="SUPFAM" id="SSF51735">
    <property type="entry name" value="NAD(P)-binding Rossmann-fold domains"/>
    <property type="match status" value="1"/>
</dbReference>
<keyword evidence="4" id="KW-0560">Oxidoreductase</keyword>
<dbReference type="Proteomes" id="UP001272183">
    <property type="component" value="Unassembled WGS sequence"/>
</dbReference>
<keyword evidence="3 5" id="KW-0862">Zinc</keyword>
<dbReference type="GO" id="GO:0016491">
    <property type="term" value="F:oxidoreductase activity"/>
    <property type="evidence" value="ECO:0007669"/>
    <property type="project" value="UniProtKB-KW"/>
</dbReference>
<accession>A0AAW9CID6</accession>